<reference evidence="1" key="1">
    <citation type="submission" date="2019-05" db="EMBL/GenBank/DDBJ databases">
        <title>Methanoculleus sp. FWC-SCC1, a methanogenic archaeon isolated from deep marine cold seep.</title>
        <authorList>
            <person name="Chen Y.-W."/>
            <person name="Chen S.-C."/>
            <person name="Teng N.-H."/>
            <person name="Lai M.-C."/>
        </authorList>
    </citation>
    <scope>NUCLEOTIDE SEQUENCE</scope>
    <source>
        <strain evidence="1">FWC-SCC1</strain>
    </source>
</reference>
<gene>
    <name evidence="1" type="ORF">FGU65_05095</name>
</gene>
<keyword evidence="2" id="KW-1185">Reference proteome</keyword>
<evidence type="ECO:0000313" key="1">
    <source>
        <dbReference type="EMBL" id="MDN7024272.1"/>
    </source>
</evidence>
<dbReference type="InterPro" id="IPR011067">
    <property type="entry name" value="Plasmid_toxin/cell-grow_inhib"/>
</dbReference>
<dbReference type="SUPFAM" id="SSF50118">
    <property type="entry name" value="Cell growth inhibitor/plasmid maintenance toxic component"/>
    <property type="match status" value="1"/>
</dbReference>
<name>A0ABT8M8L5_9EURY</name>
<sequence>MHIGMGSFAAGDVILAPLRFGGAGGEKTRPAVVITAVERNALIVCPVSSTPPTDAACIPLSLDGFARGGLDLFDESYILTAHTVTIRTASVVGKKGRLTGEMVAALTAAVQADGRP</sequence>
<evidence type="ECO:0000313" key="2">
    <source>
        <dbReference type="Proteomes" id="UP001168338"/>
    </source>
</evidence>
<dbReference type="InterPro" id="IPR003477">
    <property type="entry name" value="PemK-like"/>
</dbReference>
<organism evidence="1 2">
    <name type="scientific">Methanoculleus frigidifontis</name>
    <dbReference type="NCBI Taxonomy" id="2584085"/>
    <lineage>
        <taxon>Archaea</taxon>
        <taxon>Methanobacteriati</taxon>
        <taxon>Methanobacteriota</taxon>
        <taxon>Stenosarchaea group</taxon>
        <taxon>Methanomicrobia</taxon>
        <taxon>Methanomicrobiales</taxon>
        <taxon>Methanomicrobiaceae</taxon>
        <taxon>Methanoculleus</taxon>
    </lineage>
</organism>
<dbReference type="EMBL" id="VCYH01000003">
    <property type="protein sequence ID" value="MDN7024272.1"/>
    <property type="molecule type" value="Genomic_DNA"/>
</dbReference>
<protein>
    <submittedName>
        <fullName evidence="1">Type II toxin-antitoxin system PemK/MazF family toxin</fullName>
    </submittedName>
</protein>
<proteinExistence type="predicted"/>
<dbReference type="Pfam" id="PF02452">
    <property type="entry name" value="PemK_toxin"/>
    <property type="match status" value="1"/>
</dbReference>
<comment type="caution">
    <text evidence="1">The sequence shown here is derived from an EMBL/GenBank/DDBJ whole genome shotgun (WGS) entry which is preliminary data.</text>
</comment>
<accession>A0ABT8M8L5</accession>
<dbReference type="Gene3D" id="2.30.30.110">
    <property type="match status" value="1"/>
</dbReference>
<dbReference type="Proteomes" id="UP001168338">
    <property type="component" value="Unassembled WGS sequence"/>
</dbReference>